<evidence type="ECO:0000256" key="1">
    <source>
        <dbReference type="ARBA" id="ARBA00010838"/>
    </source>
</evidence>
<dbReference type="PANTHER" id="PTHR10353:SF29">
    <property type="entry name" value="BETA-GLUCOSIDASE 11"/>
    <property type="match status" value="1"/>
</dbReference>
<proteinExistence type="inferred from homology"/>
<evidence type="ECO:0000313" key="3">
    <source>
        <dbReference type="EMBL" id="RRT48264.1"/>
    </source>
</evidence>
<dbReference type="GO" id="GO:0005975">
    <property type="term" value="P:carbohydrate metabolic process"/>
    <property type="evidence" value="ECO:0007669"/>
    <property type="project" value="InterPro"/>
</dbReference>
<dbReference type="Pfam" id="PF00232">
    <property type="entry name" value="Glyco_hydro_1"/>
    <property type="match status" value="2"/>
</dbReference>
<reference evidence="3 4" key="1">
    <citation type="journal article" date="2014" name="Agronomy (Basel)">
        <title>A Draft Genome Sequence for Ensete ventricosum, the Drought-Tolerant Tree Against Hunger.</title>
        <authorList>
            <person name="Harrison J."/>
            <person name="Moore K.A."/>
            <person name="Paszkiewicz K."/>
            <person name="Jones T."/>
            <person name="Grant M."/>
            <person name="Ambacheew D."/>
            <person name="Muzemil S."/>
            <person name="Studholme D.J."/>
        </authorList>
    </citation>
    <scope>NUCLEOTIDE SEQUENCE [LARGE SCALE GENOMIC DNA]</scope>
</reference>
<evidence type="ECO:0000256" key="2">
    <source>
        <dbReference type="RuleBase" id="RU003690"/>
    </source>
</evidence>
<name>A0A426Y960_ENSVE</name>
<evidence type="ECO:0000313" key="4">
    <source>
        <dbReference type="Proteomes" id="UP000287651"/>
    </source>
</evidence>
<dbReference type="Proteomes" id="UP000287651">
    <property type="component" value="Unassembled WGS sequence"/>
</dbReference>
<protein>
    <submittedName>
        <fullName evidence="3">Uncharacterized protein</fullName>
    </submittedName>
</protein>
<accession>A0A426Y960</accession>
<dbReference type="AlphaFoldDB" id="A0A426Y960"/>
<dbReference type="PANTHER" id="PTHR10353">
    <property type="entry name" value="GLYCOSYL HYDROLASE"/>
    <property type="match status" value="1"/>
</dbReference>
<dbReference type="InterPro" id="IPR001360">
    <property type="entry name" value="Glyco_hydro_1"/>
</dbReference>
<comment type="caution">
    <text evidence="3">The sequence shown here is derived from an EMBL/GenBank/DDBJ whole genome shotgun (WGS) entry which is preliminary data.</text>
</comment>
<dbReference type="Gene3D" id="3.20.20.80">
    <property type="entry name" value="Glycosidases"/>
    <property type="match status" value="2"/>
</dbReference>
<dbReference type="InterPro" id="IPR017853">
    <property type="entry name" value="GH"/>
</dbReference>
<dbReference type="PRINTS" id="PR00131">
    <property type="entry name" value="GLHYDRLASE1"/>
</dbReference>
<organism evidence="3 4">
    <name type="scientific">Ensete ventricosum</name>
    <name type="common">Abyssinian banana</name>
    <name type="synonym">Musa ensete</name>
    <dbReference type="NCBI Taxonomy" id="4639"/>
    <lineage>
        <taxon>Eukaryota</taxon>
        <taxon>Viridiplantae</taxon>
        <taxon>Streptophyta</taxon>
        <taxon>Embryophyta</taxon>
        <taxon>Tracheophyta</taxon>
        <taxon>Spermatophyta</taxon>
        <taxon>Magnoliopsida</taxon>
        <taxon>Liliopsida</taxon>
        <taxon>Zingiberales</taxon>
        <taxon>Musaceae</taxon>
        <taxon>Ensete</taxon>
    </lineage>
</organism>
<dbReference type="SUPFAM" id="SSF51445">
    <property type="entry name" value="(Trans)glycosidases"/>
    <property type="match status" value="1"/>
</dbReference>
<sequence length="243" mass="28269">MQPREDFTAFADVCFREFGDRVSQWTTIVEPNVIAMASYDNGVFPPNRCSKPFGLLNCSVGDSTTEPYIATHNLLLSHASVVSLYRTKYQWTKKTCSQEPYANLLFDSRIMSPLVFGDYPKVMKKIARSRLPSFTEEQSEQLNHPLHVRVKSKKVRHLHKSLSSCRKGANVKGYYVWSFLDVFEFLAGFQSRFGLYYVDFEDRNRTRQPKLSALWYSDFLKKKKKTGRNINRMGLHERSHSQQ</sequence>
<gene>
    <name evidence="3" type="ORF">B296_00053216</name>
</gene>
<comment type="similarity">
    <text evidence="1 2">Belongs to the glycosyl hydrolase 1 family.</text>
</comment>
<dbReference type="EMBL" id="AMZH03014070">
    <property type="protein sequence ID" value="RRT48264.1"/>
    <property type="molecule type" value="Genomic_DNA"/>
</dbReference>
<dbReference type="GO" id="GO:0008422">
    <property type="term" value="F:beta-glucosidase activity"/>
    <property type="evidence" value="ECO:0007669"/>
    <property type="project" value="TreeGrafter"/>
</dbReference>